<organism evidence="2 3">
    <name type="scientific">Hymenobacter gummosus</name>
    <dbReference type="NCBI Taxonomy" id="1776032"/>
    <lineage>
        <taxon>Bacteria</taxon>
        <taxon>Pseudomonadati</taxon>
        <taxon>Bacteroidota</taxon>
        <taxon>Cytophagia</taxon>
        <taxon>Cytophagales</taxon>
        <taxon>Hymenobacteraceae</taxon>
        <taxon>Hymenobacter</taxon>
    </lineage>
</organism>
<feature type="transmembrane region" description="Helical" evidence="1">
    <location>
        <begin position="231"/>
        <end position="257"/>
    </location>
</feature>
<gene>
    <name evidence="2" type="ORF">EJV47_18880</name>
</gene>
<dbReference type="PANTHER" id="PTHR34219:SF3">
    <property type="entry name" value="BLL7967 PROTEIN"/>
    <property type="match status" value="1"/>
</dbReference>
<dbReference type="PANTHER" id="PTHR34219">
    <property type="entry name" value="IRON-REGULATED INNER MEMBRANE PROTEIN-RELATED"/>
    <property type="match status" value="1"/>
</dbReference>
<evidence type="ECO:0000256" key="1">
    <source>
        <dbReference type="SAM" id="Phobius"/>
    </source>
</evidence>
<keyword evidence="1" id="KW-0472">Membrane</keyword>
<sequence length="519" mass="57447">METLKHPAVPPTSARPAGPARRFMQRHMFRWHRLLGLITVVPVIIWTLSGLAHPLMSNWLRPKIARETLPPTPAFRPAVPLQQVLQRHQLGTLRNLRLVRWQGQPAYQLQLDAPTAAPRYFNASTGAELGPEADRHYAEQLARYFTQDSTSQVLSAERLTGFGQDYPFVNRLLPVWQVRFAAPNGLTVYVETMPARLATFNNPTRAAFLRAFSLMHTWSWLELIGSNTLRVLVMVTLLGIIMASTLSGLLVYGVLWGRFRQPRKAGDQVGWLRKNHRLVGLAVSAVTLTFAFSGAWHALRKLRPDERLRYQHAPAVAAARLALDPTQLPLAWERVQNLALAEFDGQVYYQITELPAGAPSGPQTGASTGQPIEAVQPPTVSYYSAATGQPLAEGSTRYAQFLANRFITDAATPAPAIAQTALIDHFEGEYGFINKRLPVVKVAYATPTRTTLYVEPATGRLAARVDNADRYEGLSFAFLHKYHGVGGLGKNLRDAVTMLSAAGVLAVSLLGLWLFVKVR</sequence>
<keyword evidence="1" id="KW-0812">Transmembrane</keyword>
<feature type="transmembrane region" description="Helical" evidence="1">
    <location>
        <begin position="31"/>
        <end position="52"/>
    </location>
</feature>
<dbReference type="EMBL" id="RXOF01000012">
    <property type="protein sequence ID" value="RTQ47490.1"/>
    <property type="molecule type" value="Genomic_DNA"/>
</dbReference>
<dbReference type="AlphaFoldDB" id="A0A431TYR7"/>
<comment type="caution">
    <text evidence="2">The sequence shown here is derived from an EMBL/GenBank/DDBJ whole genome shotgun (WGS) entry which is preliminary data.</text>
</comment>
<accession>A0A431TYR7</accession>
<feature type="transmembrane region" description="Helical" evidence="1">
    <location>
        <begin position="495"/>
        <end position="516"/>
    </location>
</feature>
<reference evidence="2 3" key="1">
    <citation type="submission" date="2018-12" db="EMBL/GenBank/DDBJ databases">
        <title>Hymenobacter gummosus sp. nov., isolated from a spring.</title>
        <authorList>
            <person name="Nie L."/>
        </authorList>
    </citation>
    <scope>NUCLEOTIDE SEQUENCE [LARGE SCALE GENOMIC DNA]</scope>
    <source>
        <strain evidence="2 3">KCTC 52166</strain>
    </source>
</reference>
<name>A0A431TYR7_9BACT</name>
<protein>
    <submittedName>
        <fullName evidence="2">PepSY domain-containing protein</fullName>
    </submittedName>
</protein>
<dbReference type="Pfam" id="PF03929">
    <property type="entry name" value="PepSY_TM"/>
    <property type="match status" value="1"/>
</dbReference>
<dbReference type="RefSeq" id="WP_126694742.1">
    <property type="nucleotide sequence ID" value="NZ_RXOF01000012.1"/>
</dbReference>
<evidence type="ECO:0000313" key="3">
    <source>
        <dbReference type="Proteomes" id="UP000282184"/>
    </source>
</evidence>
<proteinExistence type="predicted"/>
<evidence type="ECO:0000313" key="2">
    <source>
        <dbReference type="EMBL" id="RTQ47490.1"/>
    </source>
</evidence>
<dbReference type="OrthoDB" id="9806195at2"/>
<keyword evidence="1" id="KW-1133">Transmembrane helix</keyword>
<dbReference type="InterPro" id="IPR005625">
    <property type="entry name" value="PepSY-ass_TM"/>
</dbReference>
<dbReference type="Proteomes" id="UP000282184">
    <property type="component" value="Unassembled WGS sequence"/>
</dbReference>
<feature type="transmembrane region" description="Helical" evidence="1">
    <location>
        <begin position="278"/>
        <end position="299"/>
    </location>
</feature>
<keyword evidence="3" id="KW-1185">Reference proteome</keyword>